<dbReference type="Pfam" id="PF06054">
    <property type="entry name" value="CoiA_nuc"/>
    <property type="match status" value="1"/>
</dbReference>
<name>A0ABN0XEK9_9LACT</name>
<comment type="caution">
    <text evidence="2">The sequence shown here is derived from an EMBL/GenBank/DDBJ whole genome shotgun (WGS) entry which is preliminary data.</text>
</comment>
<organism evidence="2 3">
    <name type="scientific">Alkalibacterium iburiense</name>
    <dbReference type="NCBI Taxonomy" id="290589"/>
    <lineage>
        <taxon>Bacteria</taxon>
        <taxon>Bacillati</taxon>
        <taxon>Bacillota</taxon>
        <taxon>Bacilli</taxon>
        <taxon>Lactobacillales</taxon>
        <taxon>Carnobacteriaceae</taxon>
        <taxon>Alkalibacterium</taxon>
    </lineage>
</organism>
<protein>
    <recommendedName>
        <fullName evidence="1">Competence protein CoiA nuclease-like domain-containing protein</fullName>
    </recommendedName>
</protein>
<keyword evidence="3" id="KW-1185">Reference proteome</keyword>
<accession>A0ABN0XEK9</accession>
<sequence>MKDLQQRPDLLAFIDRTPIAIEFQCSPISIETIEKRTEGYISNGYRVVWIVGQKVTLKGEMTAVQRAYVGEINHTYCFIHYNLLLKRLIVYSHIKSSDRGMCFHKTSFAAYSTLPPEGLVPLKRHTKPMNVSNNLEAKMKHLTRMSYQKRNHAREFFSLMYSHGDNLQSIPLIIMDTVEDEWMIRTFSYQWKYVLLIWFEQQATNRVLTSKMGSVKSFMKKQEKKRNTSSD</sequence>
<evidence type="ECO:0000313" key="2">
    <source>
        <dbReference type="EMBL" id="GAA0361836.1"/>
    </source>
</evidence>
<proteinExistence type="predicted"/>
<reference evidence="2 3" key="1">
    <citation type="journal article" date="2019" name="Int. J. Syst. Evol. Microbiol.">
        <title>The Global Catalogue of Microorganisms (GCM) 10K type strain sequencing project: providing services to taxonomists for standard genome sequencing and annotation.</title>
        <authorList>
            <consortium name="The Broad Institute Genomics Platform"/>
            <consortium name="The Broad Institute Genome Sequencing Center for Infectious Disease"/>
            <person name="Wu L."/>
            <person name="Ma J."/>
        </authorList>
    </citation>
    <scope>NUCLEOTIDE SEQUENCE [LARGE SCALE GENOMIC DNA]</scope>
    <source>
        <strain evidence="2 3">JCM 12662</strain>
    </source>
</reference>
<gene>
    <name evidence="2" type="ORF">GCM10008932_13070</name>
</gene>
<dbReference type="Proteomes" id="UP001501166">
    <property type="component" value="Unassembled WGS sequence"/>
</dbReference>
<evidence type="ECO:0000259" key="1">
    <source>
        <dbReference type="Pfam" id="PF06054"/>
    </source>
</evidence>
<evidence type="ECO:0000313" key="3">
    <source>
        <dbReference type="Proteomes" id="UP001501166"/>
    </source>
</evidence>
<feature type="domain" description="Competence protein CoiA nuclease-like" evidence="1">
    <location>
        <begin position="2"/>
        <end position="114"/>
    </location>
</feature>
<dbReference type="InterPro" id="IPR010330">
    <property type="entry name" value="CoiA_nuc"/>
</dbReference>
<dbReference type="EMBL" id="BAAACW010000079">
    <property type="protein sequence ID" value="GAA0361836.1"/>
    <property type="molecule type" value="Genomic_DNA"/>
</dbReference>